<evidence type="ECO:0008006" key="4">
    <source>
        <dbReference type="Google" id="ProtNLM"/>
    </source>
</evidence>
<proteinExistence type="predicted"/>
<keyword evidence="3" id="KW-1185">Reference proteome</keyword>
<evidence type="ECO:0000313" key="3">
    <source>
        <dbReference type="Proteomes" id="UP001209570"/>
    </source>
</evidence>
<sequence>MPTTGESGCGCGDAHGAAHSHGGHEGHDVDLLNDPTLMSCCEKDRVAYRKAMELKAFLTENDPSTQNVRRRQQIVLPPPAPTRLPRSMDHYGVAAVDHVAAQLRDLATQDDDDSDDSDFGLDEELDQLMMSRRLELASQLEQVAKNAADGYGVVHDVSPSALLAELKRSPEVPRVVYTRPSQGDSESYHDMMTELLAVSRRFVGTKFYCVAVSSNDSDALHQLRTSSPHSIIAFRNGQRVDAISITDKDLAVSASVLWEARLVPWLSMCSVLETQRVAPKLEPAAPSQSGNATDRAETTEEPAFDCGVSGCRIRFAYQHEHVGPSQDAKTEISAWRSS</sequence>
<name>A0AAD5LLW2_PYTIN</name>
<dbReference type="Proteomes" id="UP001209570">
    <property type="component" value="Unassembled WGS sequence"/>
</dbReference>
<accession>A0AAD5LLW2</accession>
<dbReference type="EMBL" id="JAKCXM010000086">
    <property type="protein sequence ID" value="KAJ0403219.1"/>
    <property type="molecule type" value="Genomic_DNA"/>
</dbReference>
<gene>
    <name evidence="2" type="ORF">P43SY_000027</name>
</gene>
<comment type="caution">
    <text evidence="2">The sequence shown here is derived from an EMBL/GenBank/DDBJ whole genome shotgun (WGS) entry which is preliminary data.</text>
</comment>
<evidence type="ECO:0000256" key="1">
    <source>
        <dbReference type="SAM" id="MobiDB-lite"/>
    </source>
</evidence>
<reference evidence="2" key="1">
    <citation type="submission" date="2021-12" db="EMBL/GenBank/DDBJ databases">
        <title>Prjna785345.</title>
        <authorList>
            <person name="Rujirawat T."/>
            <person name="Krajaejun T."/>
        </authorList>
    </citation>
    <scope>NUCLEOTIDE SEQUENCE</scope>
    <source>
        <strain evidence="2">Pi057C3</strain>
    </source>
</reference>
<protein>
    <recommendedName>
        <fullName evidence="4">Phosducin thioredoxin-like domain-containing protein</fullName>
    </recommendedName>
</protein>
<feature type="region of interest" description="Disordered" evidence="1">
    <location>
        <begin position="282"/>
        <end position="301"/>
    </location>
</feature>
<organism evidence="2 3">
    <name type="scientific">Pythium insidiosum</name>
    <name type="common">Pythiosis disease agent</name>
    <dbReference type="NCBI Taxonomy" id="114742"/>
    <lineage>
        <taxon>Eukaryota</taxon>
        <taxon>Sar</taxon>
        <taxon>Stramenopiles</taxon>
        <taxon>Oomycota</taxon>
        <taxon>Peronosporomycetes</taxon>
        <taxon>Pythiales</taxon>
        <taxon>Pythiaceae</taxon>
        <taxon>Pythium</taxon>
    </lineage>
</organism>
<evidence type="ECO:0000313" key="2">
    <source>
        <dbReference type="EMBL" id="KAJ0403219.1"/>
    </source>
</evidence>
<dbReference type="AlphaFoldDB" id="A0AAD5LLW2"/>